<evidence type="ECO:0000256" key="9">
    <source>
        <dbReference type="ARBA" id="ARBA00023004"/>
    </source>
</evidence>
<gene>
    <name evidence="15" type="primary">LOC111010045</name>
</gene>
<evidence type="ECO:0000256" key="12">
    <source>
        <dbReference type="RuleBase" id="RU000625"/>
    </source>
</evidence>
<comment type="similarity">
    <text evidence="3 12">Belongs to the plant globin family.</text>
</comment>
<reference evidence="15" key="1">
    <citation type="submission" date="2025-08" db="UniProtKB">
        <authorList>
            <consortium name="RefSeq"/>
        </authorList>
    </citation>
    <scope>IDENTIFICATION</scope>
    <source>
        <strain evidence="15">OHB3-1</strain>
    </source>
</reference>
<evidence type="ECO:0000259" key="13">
    <source>
        <dbReference type="PROSITE" id="PS01033"/>
    </source>
</evidence>
<dbReference type="PANTHER" id="PTHR22924">
    <property type="entry name" value="LEGHEMOGLOBIN-RELATED"/>
    <property type="match status" value="1"/>
</dbReference>
<dbReference type="GO" id="GO:0005634">
    <property type="term" value="C:nucleus"/>
    <property type="evidence" value="ECO:0007669"/>
    <property type="project" value="UniProtKB-SubCell"/>
</dbReference>
<dbReference type="Proteomes" id="UP000504603">
    <property type="component" value="Unplaced"/>
</dbReference>
<keyword evidence="5" id="KW-0963">Cytoplasm</keyword>
<dbReference type="InterPro" id="IPR019824">
    <property type="entry name" value="Leghaemoglobin_Fe_BS"/>
</dbReference>
<sequence length="151" mass="17124">MDFTEKEELLVKESWEVLKKDLPLYSLRFFTQILEIAPAAKGMFSFLRDSEEIPHNNPKLKAHALKVFKMTCESAIQLREKGEVVVSETTLNYLGSVHLQNGVIAPHFEVVKEALLRTVKEAVGEKWSDEVDSAWGKAYDQLASAIKAEMK</sequence>
<evidence type="ECO:0000256" key="2">
    <source>
        <dbReference type="ARBA" id="ARBA00004496"/>
    </source>
</evidence>
<name>A0A6J1CCT4_MOMCH</name>
<dbReference type="InterPro" id="IPR009050">
    <property type="entry name" value="Globin-like_sf"/>
</dbReference>
<dbReference type="Gene3D" id="1.10.490.10">
    <property type="entry name" value="Globins"/>
    <property type="match status" value="1"/>
</dbReference>
<dbReference type="InterPro" id="IPR001032">
    <property type="entry name" value="Leghaemoglobin-like"/>
</dbReference>
<dbReference type="SUPFAM" id="SSF46458">
    <property type="entry name" value="Globin-like"/>
    <property type="match status" value="1"/>
</dbReference>
<keyword evidence="9 12" id="KW-0408">Iron</keyword>
<dbReference type="RefSeq" id="XP_022139007.1">
    <property type="nucleotide sequence ID" value="XM_022283315.1"/>
</dbReference>
<keyword evidence="8 12" id="KW-0479">Metal-binding</keyword>
<dbReference type="PROSITE" id="PS00208">
    <property type="entry name" value="PLANT_GLOBIN"/>
    <property type="match status" value="1"/>
</dbReference>
<dbReference type="InterPro" id="IPR012292">
    <property type="entry name" value="Globin/Proto"/>
</dbReference>
<evidence type="ECO:0000256" key="7">
    <source>
        <dbReference type="ARBA" id="ARBA00022621"/>
    </source>
</evidence>
<dbReference type="GO" id="GO:0005344">
    <property type="term" value="F:oxygen carrier activity"/>
    <property type="evidence" value="ECO:0007669"/>
    <property type="project" value="UniProtKB-KW"/>
</dbReference>
<dbReference type="Pfam" id="PF00042">
    <property type="entry name" value="Globin"/>
    <property type="match status" value="1"/>
</dbReference>
<keyword evidence="14" id="KW-1185">Reference proteome</keyword>
<keyword evidence="7" id="KW-0561">Oxygen transport</keyword>
<feature type="domain" description="Globin" evidence="13">
    <location>
        <begin position="2"/>
        <end position="151"/>
    </location>
</feature>
<evidence type="ECO:0000256" key="6">
    <source>
        <dbReference type="ARBA" id="ARBA00022617"/>
    </source>
</evidence>
<dbReference type="PANTHER" id="PTHR22924:SF92">
    <property type="entry name" value="NON-SYMBIOTIC HEMOGLOBIN 2"/>
    <property type="match status" value="1"/>
</dbReference>
<accession>A0A6J1CCT4</accession>
<keyword evidence="4" id="KW-0813">Transport</keyword>
<dbReference type="GeneID" id="111010045"/>
<dbReference type="OrthoDB" id="436496at2759"/>
<dbReference type="CDD" id="cd08923">
    <property type="entry name" value="class1-2_nsHbs_Lbs"/>
    <property type="match status" value="1"/>
</dbReference>
<dbReference type="GO" id="GO:0020037">
    <property type="term" value="F:heme binding"/>
    <property type="evidence" value="ECO:0007669"/>
    <property type="project" value="InterPro"/>
</dbReference>
<evidence type="ECO:0000313" key="14">
    <source>
        <dbReference type="Proteomes" id="UP000504603"/>
    </source>
</evidence>
<evidence type="ECO:0000256" key="1">
    <source>
        <dbReference type="ARBA" id="ARBA00004123"/>
    </source>
</evidence>
<evidence type="ECO:0000256" key="11">
    <source>
        <dbReference type="ARBA" id="ARBA00023242"/>
    </source>
</evidence>
<keyword evidence="6 12" id="KW-0349">Heme</keyword>
<dbReference type="InterPro" id="IPR000971">
    <property type="entry name" value="Globin"/>
</dbReference>
<keyword evidence="11" id="KW-0539">Nucleus</keyword>
<evidence type="ECO:0000256" key="5">
    <source>
        <dbReference type="ARBA" id="ARBA00022490"/>
    </source>
</evidence>
<comment type="subcellular location">
    <subcellularLocation>
        <location evidence="2">Cytoplasm</location>
    </subcellularLocation>
    <subcellularLocation>
        <location evidence="1">Nucleus</location>
    </subcellularLocation>
</comment>
<dbReference type="KEGG" id="mcha:111010045"/>
<dbReference type="GO" id="GO:0005737">
    <property type="term" value="C:cytoplasm"/>
    <property type="evidence" value="ECO:0007669"/>
    <property type="project" value="UniProtKB-SubCell"/>
</dbReference>
<dbReference type="PROSITE" id="PS01033">
    <property type="entry name" value="GLOBIN"/>
    <property type="match status" value="1"/>
</dbReference>
<dbReference type="AlphaFoldDB" id="A0A6J1CCT4"/>
<evidence type="ECO:0000256" key="10">
    <source>
        <dbReference type="ARBA" id="ARBA00023231"/>
    </source>
</evidence>
<dbReference type="GO" id="GO:0019825">
    <property type="term" value="F:oxygen binding"/>
    <property type="evidence" value="ECO:0007669"/>
    <property type="project" value="InterPro"/>
</dbReference>
<evidence type="ECO:0000256" key="4">
    <source>
        <dbReference type="ARBA" id="ARBA00022448"/>
    </source>
</evidence>
<dbReference type="GO" id="GO:0046872">
    <property type="term" value="F:metal ion binding"/>
    <property type="evidence" value="ECO:0007669"/>
    <property type="project" value="UniProtKB-KW"/>
</dbReference>
<protein>
    <submittedName>
        <fullName evidence="15">Non-symbiotic hemoglobin 2</fullName>
    </submittedName>
</protein>
<organism evidence="14 15">
    <name type="scientific">Momordica charantia</name>
    <name type="common">Bitter gourd</name>
    <name type="synonym">Balsam pear</name>
    <dbReference type="NCBI Taxonomy" id="3673"/>
    <lineage>
        <taxon>Eukaryota</taxon>
        <taxon>Viridiplantae</taxon>
        <taxon>Streptophyta</taxon>
        <taxon>Embryophyta</taxon>
        <taxon>Tracheophyta</taxon>
        <taxon>Spermatophyta</taxon>
        <taxon>Magnoliopsida</taxon>
        <taxon>eudicotyledons</taxon>
        <taxon>Gunneridae</taxon>
        <taxon>Pentapetalae</taxon>
        <taxon>rosids</taxon>
        <taxon>fabids</taxon>
        <taxon>Cucurbitales</taxon>
        <taxon>Cucurbitaceae</taxon>
        <taxon>Momordiceae</taxon>
        <taxon>Momordica</taxon>
    </lineage>
</organism>
<evidence type="ECO:0000256" key="3">
    <source>
        <dbReference type="ARBA" id="ARBA00007609"/>
    </source>
</evidence>
<evidence type="ECO:0000256" key="8">
    <source>
        <dbReference type="ARBA" id="ARBA00022723"/>
    </source>
</evidence>
<dbReference type="PRINTS" id="PR00188">
    <property type="entry name" value="PLANTGLOBIN"/>
</dbReference>
<keyword evidence="10" id="KW-0535">Nitrogen fixation</keyword>
<proteinExistence type="inferred from homology"/>
<evidence type="ECO:0000313" key="15">
    <source>
        <dbReference type="RefSeq" id="XP_022139007.1"/>
    </source>
</evidence>